<gene>
    <name evidence="2" type="ORF">GCM10010315_35630</name>
</gene>
<proteinExistence type="predicted"/>
<feature type="signal peptide" evidence="1">
    <location>
        <begin position="1"/>
        <end position="31"/>
    </location>
</feature>
<name>A0ABP6GC39_9ACTN</name>
<keyword evidence="1" id="KW-0732">Signal</keyword>
<dbReference type="PROSITE" id="PS51257">
    <property type="entry name" value="PROKAR_LIPOPROTEIN"/>
    <property type="match status" value="1"/>
</dbReference>
<evidence type="ECO:0000313" key="3">
    <source>
        <dbReference type="Proteomes" id="UP001500886"/>
    </source>
</evidence>
<keyword evidence="2" id="KW-0449">Lipoprotein</keyword>
<protein>
    <submittedName>
        <fullName evidence="2">Lipoprotein</fullName>
    </submittedName>
</protein>
<keyword evidence="3" id="KW-1185">Reference proteome</keyword>
<accession>A0ABP6GC39</accession>
<organism evidence="2 3">
    <name type="scientific">Streptomyces luteosporeus</name>
    <dbReference type="NCBI Taxonomy" id="173856"/>
    <lineage>
        <taxon>Bacteria</taxon>
        <taxon>Bacillati</taxon>
        <taxon>Actinomycetota</taxon>
        <taxon>Actinomycetes</taxon>
        <taxon>Kitasatosporales</taxon>
        <taxon>Streptomycetaceae</taxon>
        <taxon>Streptomyces</taxon>
    </lineage>
</organism>
<sequence length="195" mass="20348">MTTTRTTRTTRTWRRVAAALALSAAAAGTLAGCGIEPTDVVEVGQPAQGAKRPGAPVEEARLYFGFPGGLEPRSRPASGQVSAEMAIPLLLQGPNEPEMAQGLYTELPKMRQEAVEVISAEGTVTIRLPLDPTRFTVLARNQLVCTASHNGVPGNPRPEEVKVTLLGAGRTMKDLVCGAGVTVGRAVPSAVPTTP</sequence>
<dbReference type="EMBL" id="BAAASL010000012">
    <property type="protein sequence ID" value="GAA2718921.1"/>
    <property type="molecule type" value="Genomic_DNA"/>
</dbReference>
<evidence type="ECO:0000256" key="1">
    <source>
        <dbReference type="SAM" id="SignalP"/>
    </source>
</evidence>
<evidence type="ECO:0000313" key="2">
    <source>
        <dbReference type="EMBL" id="GAA2718921.1"/>
    </source>
</evidence>
<comment type="caution">
    <text evidence="2">The sequence shown here is derived from an EMBL/GenBank/DDBJ whole genome shotgun (WGS) entry which is preliminary data.</text>
</comment>
<dbReference type="Proteomes" id="UP001500886">
    <property type="component" value="Unassembled WGS sequence"/>
</dbReference>
<feature type="chain" id="PRO_5047358488" evidence="1">
    <location>
        <begin position="32"/>
        <end position="195"/>
    </location>
</feature>
<dbReference type="RefSeq" id="WP_344436352.1">
    <property type="nucleotide sequence ID" value="NZ_BAAASL010000012.1"/>
</dbReference>
<reference evidence="3" key="1">
    <citation type="journal article" date="2019" name="Int. J. Syst. Evol. Microbiol.">
        <title>The Global Catalogue of Microorganisms (GCM) 10K type strain sequencing project: providing services to taxonomists for standard genome sequencing and annotation.</title>
        <authorList>
            <consortium name="The Broad Institute Genomics Platform"/>
            <consortium name="The Broad Institute Genome Sequencing Center for Infectious Disease"/>
            <person name="Wu L."/>
            <person name="Ma J."/>
        </authorList>
    </citation>
    <scope>NUCLEOTIDE SEQUENCE [LARGE SCALE GENOMIC DNA]</scope>
    <source>
        <strain evidence="3">JCM 4542</strain>
    </source>
</reference>